<reference evidence="1" key="1">
    <citation type="journal article" date="2021" name="Proc. Natl. Acad. Sci. U.S.A.">
        <title>A Catalog of Tens of Thousands of Viruses from Human Metagenomes Reveals Hidden Associations with Chronic Diseases.</title>
        <authorList>
            <person name="Tisza M.J."/>
            <person name="Buck C.B."/>
        </authorList>
    </citation>
    <scope>NUCLEOTIDE SEQUENCE</scope>
    <source>
        <strain evidence="1">CtNs77</strain>
    </source>
</reference>
<dbReference type="EMBL" id="BK015656">
    <property type="protein sequence ID" value="DAE18486.1"/>
    <property type="molecule type" value="Genomic_DNA"/>
</dbReference>
<sequence length="66" mass="8044">MKRSELENYLGQHVEVTLFDDFAYRGILRKTEENKDRYGNPKHYFCEGDQDNYIFRCSHVKRLKQL</sequence>
<proteinExistence type="predicted"/>
<accession>A0A8S5QGR1</accession>
<organism evidence="1">
    <name type="scientific">Siphoviridae sp. ctNs77</name>
    <dbReference type="NCBI Taxonomy" id="2825473"/>
    <lineage>
        <taxon>Viruses</taxon>
        <taxon>Duplodnaviria</taxon>
        <taxon>Heunggongvirae</taxon>
        <taxon>Uroviricota</taxon>
        <taxon>Caudoviricetes</taxon>
    </lineage>
</organism>
<name>A0A8S5QGR1_9CAUD</name>
<evidence type="ECO:0000313" key="1">
    <source>
        <dbReference type="EMBL" id="DAE18486.1"/>
    </source>
</evidence>
<protein>
    <submittedName>
        <fullName evidence="1">Pre-mRNA-splicing factor spp42, Pre-mRNA-splicing factor, U2/U5/U6, Lariat, RNA BINDING</fullName>
    </submittedName>
</protein>